<gene>
    <name evidence="2" type="ORF">Q604_UNBC16422G0001</name>
</gene>
<keyword evidence="2" id="KW-0723">Serine/threonine-protein kinase</keyword>
<dbReference type="GO" id="GO:0004674">
    <property type="term" value="F:protein serine/threonine kinase activity"/>
    <property type="evidence" value="ECO:0007669"/>
    <property type="project" value="UniProtKB-KW"/>
</dbReference>
<keyword evidence="2" id="KW-0418">Kinase</keyword>
<protein>
    <submittedName>
        <fullName evidence="2">Non-specific serine/threonine protein kinase</fullName>
    </submittedName>
</protein>
<dbReference type="GO" id="GO:0005524">
    <property type="term" value="F:ATP binding"/>
    <property type="evidence" value="ECO:0007669"/>
    <property type="project" value="InterPro"/>
</dbReference>
<dbReference type="Gene3D" id="3.40.50.300">
    <property type="entry name" value="P-loop containing nucleotide triphosphate hydrolases"/>
    <property type="match status" value="1"/>
</dbReference>
<feature type="domain" description="SNF2 N-terminal" evidence="1">
    <location>
        <begin position="1"/>
        <end position="68"/>
    </location>
</feature>
<evidence type="ECO:0000313" key="2">
    <source>
        <dbReference type="EMBL" id="ETJ29033.1"/>
    </source>
</evidence>
<dbReference type="SUPFAM" id="SSF52540">
    <property type="entry name" value="P-loop containing nucleoside triphosphate hydrolases"/>
    <property type="match status" value="1"/>
</dbReference>
<dbReference type="EMBL" id="AZMM01016422">
    <property type="protein sequence ID" value="ETJ29033.1"/>
    <property type="molecule type" value="Genomic_DNA"/>
</dbReference>
<sequence>RLKKDVIKELPEKIEKNHYVELAKEQKKLYVSYVNEIKEKMESEEFKDDKITIFSYLTKLRQLCLDPSVIYDNYKGKNSKSDELISILHDYIEDNHKIL</sequence>
<evidence type="ECO:0000259" key="1">
    <source>
        <dbReference type="Pfam" id="PF00176"/>
    </source>
</evidence>
<reference evidence="2" key="1">
    <citation type="submission" date="2013-12" db="EMBL/GenBank/DDBJ databases">
        <title>A Varibaculum cambriense genome reconstructed from a premature infant gut community with otherwise low bacterial novelty that shifts toward anaerobic metabolism during the third week of life.</title>
        <authorList>
            <person name="Brown C.T."/>
            <person name="Sharon I."/>
            <person name="Thomas B.C."/>
            <person name="Castelle C.J."/>
            <person name="Morowitz M.J."/>
            <person name="Banfield J.F."/>
        </authorList>
    </citation>
    <scope>NUCLEOTIDE SEQUENCE</scope>
</reference>
<organism evidence="2">
    <name type="scientific">human gut metagenome</name>
    <dbReference type="NCBI Taxonomy" id="408170"/>
    <lineage>
        <taxon>unclassified sequences</taxon>
        <taxon>metagenomes</taxon>
        <taxon>organismal metagenomes</taxon>
    </lineage>
</organism>
<dbReference type="AlphaFoldDB" id="W1XFC6"/>
<dbReference type="Pfam" id="PF00176">
    <property type="entry name" value="SNF2-rel_dom"/>
    <property type="match status" value="1"/>
</dbReference>
<dbReference type="InterPro" id="IPR000330">
    <property type="entry name" value="SNF2_N"/>
</dbReference>
<dbReference type="InterPro" id="IPR027417">
    <property type="entry name" value="P-loop_NTPase"/>
</dbReference>
<proteinExistence type="predicted"/>
<accession>W1XFC6</accession>
<keyword evidence="2" id="KW-0808">Transferase</keyword>
<feature type="non-terminal residue" evidence="2">
    <location>
        <position position="99"/>
    </location>
</feature>
<feature type="non-terminal residue" evidence="2">
    <location>
        <position position="1"/>
    </location>
</feature>
<name>W1XFC6_9ZZZZ</name>
<comment type="caution">
    <text evidence="2">The sequence shown here is derived from an EMBL/GenBank/DDBJ whole genome shotgun (WGS) entry which is preliminary data.</text>
</comment>